<dbReference type="PIRSF" id="PIRSF018747">
    <property type="entry name" value="UCP018747"/>
    <property type="match status" value="1"/>
</dbReference>
<evidence type="ECO:0000313" key="4">
    <source>
        <dbReference type="Proteomes" id="UP000009227"/>
    </source>
</evidence>
<feature type="domain" description="DUF447" evidence="1">
    <location>
        <begin position="4"/>
        <end position="127"/>
    </location>
</feature>
<evidence type="ECO:0000259" key="1">
    <source>
        <dbReference type="Pfam" id="PF04289"/>
    </source>
</evidence>
<evidence type="ECO:0008006" key="5">
    <source>
        <dbReference type="Google" id="ProtNLM"/>
    </source>
</evidence>
<dbReference type="HOGENOM" id="CLU_100102_0_0_2"/>
<dbReference type="InterPro" id="IPR012349">
    <property type="entry name" value="Split_barrel_FMN-bd"/>
</dbReference>
<dbReference type="InterPro" id="IPR016733">
    <property type="entry name" value="UCP018747"/>
</dbReference>
<dbReference type="Proteomes" id="UP000009227">
    <property type="component" value="Chromosome"/>
</dbReference>
<dbReference type="KEGG" id="mig:Metig_1330"/>
<dbReference type="Gene3D" id="2.30.110.10">
    <property type="entry name" value="Electron Transport, Fmn-binding Protein, Chain A"/>
    <property type="match status" value="1"/>
</dbReference>
<dbReference type="Gene3D" id="1.20.58.290">
    <property type="entry name" value="Hypothetical membrane protein ta0354_69_121"/>
    <property type="match status" value="1"/>
</dbReference>
<sequence length="206" mass="24053">MIHEVVITSGKKNKAPIGIYFRAKSEGFCNSTLRSDKEKEVVLHLFEGSHTYENLKNDDYFVVNVCHPIDIAEAVLDDEDDYGYLDWNGKELPYLKNAYKIFVVKINKRKFITKRDNFGESKLMVVNGEIVFEKELNNIITPYNRADGLLVEMAVIYSRLNNEKIIMKNDDREAMKKDMEKYFKIIKKVGSKKHVDLAKRFMELIK</sequence>
<dbReference type="SUPFAM" id="SSF50475">
    <property type="entry name" value="FMN-binding split barrel"/>
    <property type="match status" value="1"/>
</dbReference>
<name>F6BES0_METIK</name>
<proteinExistence type="predicted"/>
<dbReference type="STRING" id="880724.Metig_1330"/>
<keyword evidence="4" id="KW-1185">Reference proteome</keyword>
<reference evidence="3 4" key="1">
    <citation type="submission" date="2011-05" db="EMBL/GenBank/DDBJ databases">
        <title>Complete sequence of Methanotorris igneus Kol 5.</title>
        <authorList>
            <consortium name="US DOE Joint Genome Institute"/>
            <person name="Lucas S."/>
            <person name="Han J."/>
            <person name="Lapidus A."/>
            <person name="Cheng J.-F."/>
            <person name="Goodwin L."/>
            <person name="Pitluck S."/>
            <person name="Peters L."/>
            <person name="Mikhailova N."/>
            <person name="Chertkov O."/>
            <person name="Han C."/>
            <person name="Tapia R."/>
            <person name="Land M."/>
            <person name="Hauser L."/>
            <person name="Kyrpides N."/>
            <person name="Ivanova N."/>
            <person name="Pagani I."/>
            <person name="Sieprawska-Lupa M."/>
            <person name="Whitman W."/>
            <person name="Woyke T."/>
        </authorList>
    </citation>
    <scope>NUCLEOTIDE SEQUENCE [LARGE SCALE GENOMIC DNA]</scope>
    <source>
        <strain evidence="4">DSM 5666 / JCM 11834 / Kol 5</strain>
    </source>
</reference>
<dbReference type="Pfam" id="PF04289">
    <property type="entry name" value="DUF447_N"/>
    <property type="match status" value="1"/>
</dbReference>
<gene>
    <name evidence="3" type="ordered locus">Metig_1330</name>
</gene>
<dbReference type="EMBL" id="CP002737">
    <property type="protein sequence ID" value="AEF96867.1"/>
    <property type="molecule type" value="Genomic_DNA"/>
</dbReference>
<dbReference type="InterPro" id="IPR007386">
    <property type="entry name" value="DUF447_N"/>
</dbReference>
<dbReference type="Pfam" id="PF20766">
    <property type="entry name" value="DUF447_C"/>
    <property type="match status" value="1"/>
</dbReference>
<dbReference type="RefSeq" id="WP_013799464.1">
    <property type="nucleotide sequence ID" value="NC_015562.1"/>
</dbReference>
<organism evidence="4">
    <name type="scientific">Methanotorris igneus (strain DSM 5666 / JCM 11834 / Kol 5)</name>
    <dbReference type="NCBI Taxonomy" id="880724"/>
    <lineage>
        <taxon>Archaea</taxon>
        <taxon>Methanobacteriati</taxon>
        <taxon>Methanobacteriota</taxon>
        <taxon>Methanomada group</taxon>
        <taxon>Methanococci</taxon>
        <taxon>Methanococcales</taxon>
        <taxon>Methanocaldococcaceae</taxon>
        <taxon>Methanotorris</taxon>
    </lineage>
</organism>
<dbReference type="InterPro" id="IPR049288">
    <property type="entry name" value="DUF447_C"/>
</dbReference>
<evidence type="ECO:0000313" key="3">
    <source>
        <dbReference type="EMBL" id="AEF96867.1"/>
    </source>
</evidence>
<dbReference type="GeneID" id="10644193"/>
<evidence type="ECO:0000259" key="2">
    <source>
        <dbReference type="Pfam" id="PF20766"/>
    </source>
</evidence>
<accession>F6BES0</accession>
<feature type="domain" description="DUF447" evidence="2">
    <location>
        <begin position="144"/>
        <end position="201"/>
    </location>
</feature>
<dbReference type="OrthoDB" id="146030at2157"/>
<dbReference type="AlphaFoldDB" id="F6BES0"/>
<protein>
    <recommendedName>
        <fullName evidence="5">DUF447 family protein</fullName>
    </recommendedName>
</protein>